<gene>
    <name evidence="2" type="ORF">EW146_g4353</name>
</gene>
<feature type="region of interest" description="Disordered" evidence="1">
    <location>
        <begin position="1"/>
        <end position="25"/>
    </location>
</feature>
<reference evidence="2 3" key="1">
    <citation type="submission" date="2019-02" db="EMBL/GenBank/DDBJ databases">
        <title>Genome sequencing of the rare red list fungi Bondarzewia mesenterica.</title>
        <authorList>
            <person name="Buettner E."/>
            <person name="Kellner H."/>
        </authorList>
    </citation>
    <scope>NUCLEOTIDE SEQUENCE [LARGE SCALE GENOMIC DNA]</scope>
    <source>
        <strain evidence="2 3">DSM 108281</strain>
    </source>
</reference>
<dbReference type="Pfam" id="PF18759">
    <property type="entry name" value="Plavaka"/>
    <property type="match status" value="1"/>
</dbReference>
<feature type="compositionally biased region" description="Polar residues" evidence="1">
    <location>
        <begin position="1"/>
        <end position="18"/>
    </location>
</feature>
<name>A0A4V3XF59_9AGAM</name>
<sequence>MSPSNDAPSQSLPNSSTFQHRRAAHEHGIFGPRPVVVAQPVDGLDDFIGADALDGEPPDHESLIGQKKAYTAHHPILDGTPCDIHGNDLPANTPPPARPSANDPADFTPYDTRVEFELADLLFRRNQTPVGEIDDLLALWAATVKEPPFTDHNDLYDTIDATTLGDAPWSSFSLANPDFEGEIDYSAKQVFNEGGKREWKDLMSGNWAWEQSDIIAEDEETHGAMFVPAILGSDKTTVSVATGQNEYYPLYGSIGNVHNNVRRAHRNAVSVLGFLAIPKTNRQYKDDPAFRKFRRQLFHASLTTIFEPLRAAMTTPEVTRCPDGHFRRIIYGLGPYIADYPKQVLLACIAQGWCPRCTARSDDLDGRNTGYG</sequence>
<evidence type="ECO:0000256" key="1">
    <source>
        <dbReference type="SAM" id="MobiDB-lite"/>
    </source>
</evidence>
<dbReference type="EMBL" id="SGPL01000166">
    <property type="protein sequence ID" value="THH16273.1"/>
    <property type="molecule type" value="Genomic_DNA"/>
</dbReference>
<proteinExistence type="predicted"/>
<dbReference type="Proteomes" id="UP000310158">
    <property type="component" value="Unassembled WGS sequence"/>
</dbReference>
<protein>
    <submittedName>
        <fullName evidence="2">Uncharacterized protein</fullName>
    </submittedName>
</protein>
<dbReference type="AlphaFoldDB" id="A0A4V3XF59"/>
<evidence type="ECO:0000313" key="2">
    <source>
        <dbReference type="EMBL" id="THH16273.1"/>
    </source>
</evidence>
<evidence type="ECO:0000313" key="3">
    <source>
        <dbReference type="Proteomes" id="UP000310158"/>
    </source>
</evidence>
<dbReference type="OrthoDB" id="3199698at2759"/>
<keyword evidence="3" id="KW-1185">Reference proteome</keyword>
<accession>A0A4V3XF59</accession>
<dbReference type="InterPro" id="IPR041078">
    <property type="entry name" value="Plavaka"/>
</dbReference>
<organism evidence="2 3">
    <name type="scientific">Bondarzewia mesenterica</name>
    <dbReference type="NCBI Taxonomy" id="1095465"/>
    <lineage>
        <taxon>Eukaryota</taxon>
        <taxon>Fungi</taxon>
        <taxon>Dikarya</taxon>
        <taxon>Basidiomycota</taxon>
        <taxon>Agaricomycotina</taxon>
        <taxon>Agaricomycetes</taxon>
        <taxon>Russulales</taxon>
        <taxon>Bondarzewiaceae</taxon>
        <taxon>Bondarzewia</taxon>
    </lineage>
</organism>
<comment type="caution">
    <text evidence="2">The sequence shown here is derived from an EMBL/GenBank/DDBJ whole genome shotgun (WGS) entry which is preliminary data.</text>
</comment>